<dbReference type="InterPro" id="IPR011623">
    <property type="entry name" value="7TMR_DISM_rcpt_extracell_dom1"/>
</dbReference>
<evidence type="ECO:0000256" key="10">
    <source>
        <dbReference type="ARBA" id="ARBA00022723"/>
    </source>
</evidence>
<evidence type="ECO:0000256" key="6">
    <source>
        <dbReference type="ARBA" id="ARBA00022485"/>
    </source>
</evidence>
<evidence type="ECO:0000256" key="5">
    <source>
        <dbReference type="ARBA" id="ARBA00017322"/>
    </source>
</evidence>
<keyword evidence="12" id="KW-0418">Kinase</keyword>
<keyword evidence="23" id="KW-1185">Reference proteome</keyword>
<feature type="transmembrane region" description="Helical" evidence="19">
    <location>
        <begin position="320"/>
        <end position="339"/>
    </location>
</feature>
<keyword evidence="19" id="KW-1133">Transmembrane helix</keyword>
<feature type="transmembrane region" description="Helical" evidence="19">
    <location>
        <begin position="226"/>
        <end position="249"/>
    </location>
</feature>
<comment type="caution">
    <text evidence="22">The sequence shown here is derived from an EMBL/GenBank/DDBJ whole genome shotgun (WGS) entry which is preliminary data.</text>
</comment>
<evidence type="ECO:0000256" key="3">
    <source>
        <dbReference type="ARBA" id="ARBA00004496"/>
    </source>
</evidence>
<dbReference type="Pfam" id="PF07696">
    <property type="entry name" value="7TMR-DISMED2"/>
    <property type="match status" value="1"/>
</dbReference>
<organism evidence="22 23">
    <name type="scientific">Chryseolinea lacunae</name>
    <dbReference type="NCBI Taxonomy" id="2801331"/>
    <lineage>
        <taxon>Bacteria</taxon>
        <taxon>Pseudomonadati</taxon>
        <taxon>Bacteroidota</taxon>
        <taxon>Cytophagia</taxon>
        <taxon>Cytophagales</taxon>
        <taxon>Fulvivirgaceae</taxon>
        <taxon>Chryseolinea</taxon>
    </lineage>
</organism>
<keyword evidence="16" id="KW-0411">Iron-sulfur</keyword>
<dbReference type="InterPro" id="IPR050482">
    <property type="entry name" value="Sensor_HK_TwoCompSys"/>
</dbReference>
<keyword evidence="20" id="KW-0732">Signal</keyword>
<evidence type="ECO:0000256" key="17">
    <source>
        <dbReference type="ARBA" id="ARBA00024827"/>
    </source>
</evidence>
<evidence type="ECO:0000256" key="15">
    <source>
        <dbReference type="ARBA" id="ARBA00023012"/>
    </source>
</evidence>
<keyword evidence="19" id="KW-0472">Membrane</keyword>
<dbReference type="InterPro" id="IPR036890">
    <property type="entry name" value="HATPase_C_sf"/>
</dbReference>
<evidence type="ECO:0000256" key="1">
    <source>
        <dbReference type="ARBA" id="ARBA00000085"/>
    </source>
</evidence>
<protein>
    <recommendedName>
        <fullName evidence="5">Oxygen sensor histidine kinase NreB</fullName>
        <ecNumber evidence="4">2.7.13.3</ecNumber>
    </recommendedName>
    <alternativeName>
        <fullName evidence="18">Nitrogen regulation protein B</fullName>
    </alternativeName>
</protein>
<feature type="chain" id="PRO_5046463455" description="Oxygen sensor histidine kinase NreB" evidence="20">
    <location>
        <begin position="19"/>
        <end position="651"/>
    </location>
</feature>
<dbReference type="Gene3D" id="1.20.5.1930">
    <property type="match status" value="1"/>
</dbReference>
<keyword evidence="6" id="KW-0004">4Fe-4S</keyword>
<name>A0ABS1KSF1_9BACT</name>
<evidence type="ECO:0000256" key="13">
    <source>
        <dbReference type="ARBA" id="ARBA00022840"/>
    </source>
</evidence>
<keyword evidence="13" id="KW-0067">ATP-binding</keyword>
<dbReference type="Pfam" id="PF02518">
    <property type="entry name" value="HATPase_c"/>
    <property type="match status" value="1"/>
</dbReference>
<keyword evidence="9" id="KW-0808">Transferase</keyword>
<dbReference type="InterPro" id="IPR003594">
    <property type="entry name" value="HATPase_dom"/>
</dbReference>
<keyword evidence="11" id="KW-0547">Nucleotide-binding</keyword>
<evidence type="ECO:0000256" key="11">
    <source>
        <dbReference type="ARBA" id="ARBA00022741"/>
    </source>
</evidence>
<comment type="function">
    <text evidence="17">Member of the two-component regulatory system NreB/NreC involved in the control of dissimilatory nitrate/nitrite reduction in response to oxygen. NreB functions as a direct oxygen sensor histidine kinase which is autophosphorylated, in the absence of oxygen, probably at the conserved histidine residue, and transfers its phosphate group probably to a conserved aspartate residue of NreC. NreB/NreC activates the expression of the nitrate (narGHJI) and nitrite (nir) reductase operons, as well as the putative nitrate transporter gene narT.</text>
</comment>
<dbReference type="InterPro" id="IPR005467">
    <property type="entry name" value="His_kinase_dom"/>
</dbReference>
<dbReference type="PRINTS" id="PR00344">
    <property type="entry name" value="BCTRLSENSOR"/>
</dbReference>
<feature type="transmembrane region" description="Helical" evidence="19">
    <location>
        <begin position="382"/>
        <end position="407"/>
    </location>
</feature>
<dbReference type="EC" id="2.7.13.3" evidence="4"/>
<dbReference type="CDD" id="cd16917">
    <property type="entry name" value="HATPase_UhpB-NarQ-NarX-like"/>
    <property type="match status" value="1"/>
</dbReference>
<reference evidence="22 23" key="1">
    <citation type="submission" date="2021-01" db="EMBL/GenBank/DDBJ databases">
        <title>Chryseolinea sp. Jin1 Genome sequencing and assembly.</title>
        <authorList>
            <person name="Kim I."/>
        </authorList>
    </citation>
    <scope>NUCLEOTIDE SEQUENCE [LARGE SCALE GENOMIC DNA]</scope>
    <source>
        <strain evidence="22 23">Jin1</strain>
    </source>
</reference>
<keyword evidence="8" id="KW-0597">Phosphoprotein</keyword>
<feature type="signal peptide" evidence="20">
    <location>
        <begin position="1"/>
        <end position="18"/>
    </location>
</feature>
<dbReference type="EMBL" id="JAERRB010000004">
    <property type="protein sequence ID" value="MBL0742294.1"/>
    <property type="molecule type" value="Genomic_DNA"/>
</dbReference>
<dbReference type="Gene3D" id="2.60.40.2380">
    <property type="match status" value="1"/>
</dbReference>
<proteinExistence type="predicted"/>
<accession>A0ABS1KSF1</accession>
<keyword evidence="14" id="KW-0408">Iron</keyword>
<dbReference type="Pfam" id="PF07695">
    <property type="entry name" value="7TMR-DISM_7TM"/>
    <property type="match status" value="1"/>
</dbReference>
<feature type="domain" description="Histidine kinase" evidence="21">
    <location>
        <begin position="555"/>
        <end position="642"/>
    </location>
</feature>
<feature type="transmembrane region" description="Helical" evidence="19">
    <location>
        <begin position="255"/>
        <end position="276"/>
    </location>
</feature>
<dbReference type="PROSITE" id="PS50109">
    <property type="entry name" value="HIS_KIN"/>
    <property type="match status" value="1"/>
</dbReference>
<comment type="cofactor">
    <cofactor evidence="2">
        <name>[4Fe-4S] cluster</name>
        <dbReference type="ChEBI" id="CHEBI:49883"/>
    </cofactor>
</comment>
<dbReference type="RefSeq" id="WP_202010379.1">
    <property type="nucleotide sequence ID" value="NZ_JAERRB010000004.1"/>
</dbReference>
<evidence type="ECO:0000256" key="18">
    <source>
        <dbReference type="ARBA" id="ARBA00030800"/>
    </source>
</evidence>
<dbReference type="Pfam" id="PF07730">
    <property type="entry name" value="HisKA_3"/>
    <property type="match status" value="1"/>
</dbReference>
<evidence type="ECO:0000256" key="20">
    <source>
        <dbReference type="SAM" id="SignalP"/>
    </source>
</evidence>
<dbReference type="SUPFAM" id="SSF55874">
    <property type="entry name" value="ATPase domain of HSP90 chaperone/DNA topoisomerase II/histidine kinase"/>
    <property type="match status" value="1"/>
</dbReference>
<dbReference type="Proteomes" id="UP000613030">
    <property type="component" value="Unassembled WGS sequence"/>
</dbReference>
<evidence type="ECO:0000256" key="2">
    <source>
        <dbReference type="ARBA" id="ARBA00001966"/>
    </source>
</evidence>
<dbReference type="Gene3D" id="3.30.565.10">
    <property type="entry name" value="Histidine kinase-like ATPase, C-terminal domain"/>
    <property type="match status" value="1"/>
</dbReference>
<feature type="transmembrane region" description="Helical" evidence="19">
    <location>
        <begin position="197"/>
        <end position="219"/>
    </location>
</feature>
<evidence type="ECO:0000313" key="23">
    <source>
        <dbReference type="Proteomes" id="UP000613030"/>
    </source>
</evidence>
<keyword evidence="10" id="KW-0479">Metal-binding</keyword>
<feature type="transmembrane region" description="Helical" evidence="19">
    <location>
        <begin position="288"/>
        <end position="308"/>
    </location>
</feature>
<keyword evidence="19" id="KW-0812">Transmembrane</keyword>
<feature type="transmembrane region" description="Helical" evidence="19">
    <location>
        <begin position="351"/>
        <end position="370"/>
    </location>
</feature>
<gene>
    <name evidence="22" type="ORF">JI741_13775</name>
</gene>
<evidence type="ECO:0000259" key="21">
    <source>
        <dbReference type="PROSITE" id="PS50109"/>
    </source>
</evidence>
<dbReference type="SMART" id="SM00387">
    <property type="entry name" value="HATPase_c"/>
    <property type="match status" value="1"/>
</dbReference>
<dbReference type="InterPro" id="IPR011712">
    <property type="entry name" value="Sig_transdc_His_kin_sub3_dim/P"/>
</dbReference>
<keyword evidence="15" id="KW-0902">Two-component regulatory system</keyword>
<dbReference type="PANTHER" id="PTHR24421:SF10">
    <property type="entry name" value="NITRATE_NITRITE SENSOR PROTEIN NARQ"/>
    <property type="match status" value="1"/>
</dbReference>
<comment type="subcellular location">
    <subcellularLocation>
        <location evidence="3">Cytoplasm</location>
    </subcellularLocation>
</comment>
<evidence type="ECO:0000256" key="9">
    <source>
        <dbReference type="ARBA" id="ARBA00022679"/>
    </source>
</evidence>
<evidence type="ECO:0000256" key="7">
    <source>
        <dbReference type="ARBA" id="ARBA00022490"/>
    </source>
</evidence>
<evidence type="ECO:0000256" key="14">
    <source>
        <dbReference type="ARBA" id="ARBA00023004"/>
    </source>
</evidence>
<sequence>MNPLFCSFLLLLACNLYGQSNTIHIDDAFTKTSIKPYTTYCVEPLAGKAFFEKGAWNLKHVLPGQDQPVFDQFDGERKSWYFSNMVAVYWLKFTVTNDTDKPQELLLQLSHTTIIRSQLYTVGASGIDSTMEAGNIYPFSHRPVMRADFDFPLILKPGESRVCYFPFINCLYTHFDGLLYLWKRNAYEVAATRYDHMVGFGVGMIALYAIVTLVVTLLIPSRIHLLFLLYIANLLVYFATVHHLSFVYLWPNNPFMNVIVIILSFVLNIVLITLMMKTFLKTKIHFPVIDKILSVLIVVMCCCCMLPWTELLINMPIHFLAERIINVMFIPLVLMLCYISIRSVKRTRAESLFFMAFLLITLSVFLLPQLNFYGITNVPPEWITLMALPMFCLEAVVFMCFFSYRLYTIYKENHHIKVTIQQQEAHARLREREVEVKTMISTQEAERRRISRDLHDDIGTRLTALKMNLASLEERLTLHTTPDPLLLDSMNIIDDTLLDVRKMIVNLSPTVLEECGLVAAVKGLVTRLNMSGKMDVDFVTFGLPDFFPDELATTLYRIIQELLSNALKHSRATKVTVQLGCRDNTLFVMVEDDGHGFLQEQTSKGYGLSNLRSRVNILHGHWQMESQPGHGTSVLIEIPYAVKTETHAVEA</sequence>
<evidence type="ECO:0000256" key="4">
    <source>
        <dbReference type="ARBA" id="ARBA00012438"/>
    </source>
</evidence>
<dbReference type="InterPro" id="IPR004358">
    <property type="entry name" value="Sig_transdc_His_kin-like_C"/>
</dbReference>
<keyword evidence="7" id="KW-0963">Cytoplasm</keyword>
<evidence type="ECO:0000256" key="8">
    <source>
        <dbReference type="ARBA" id="ARBA00022553"/>
    </source>
</evidence>
<comment type="catalytic activity">
    <reaction evidence="1">
        <text>ATP + protein L-histidine = ADP + protein N-phospho-L-histidine.</text>
        <dbReference type="EC" id="2.7.13.3"/>
    </reaction>
</comment>
<dbReference type="PANTHER" id="PTHR24421">
    <property type="entry name" value="NITRATE/NITRITE SENSOR PROTEIN NARX-RELATED"/>
    <property type="match status" value="1"/>
</dbReference>
<evidence type="ECO:0000256" key="19">
    <source>
        <dbReference type="SAM" id="Phobius"/>
    </source>
</evidence>
<evidence type="ECO:0000256" key="12">
    <source>
        <dbReference type="ARBA" id="ARBA00022777"/>
    </source>
</evidence>
<evidence type="ECO:0000313" key="22">
    <source>
        <dbReference type="EMBL" id="MBL0742294.1"/>
    </source>
</evidence>
<evidence type="ECO:0000256" key="16">
    <source>
        <dbReference type="ARBA" id="ARBA00023014"/>
    </source>
</evidence>
<dbReference type="InterPro" id="IPR011622">
    <property type="entry name" value="7TMR_DISM_rcpt_extracell_dom2"/>
</dbReference>